<dbReference type="InterPro" id="IPR052349">
    <property type="entry name" value="Metallo-hydrolase_Enzymes"/>
</dbReference>
<keyword evidence="1" id="KW-0479">Metal-binding</keyword>
<dbReference type="GO" id="GO:0046872">
    <property type="term" value="F:metal ion binding"/>
    <property type="evidence" value="ECO:0007669"/>
    <property type="project" value="UniProtKB-KW"/>
</dbReference>
<dbReference type="EMBL" id="LT670818">
    <property type="protein sequence ID" value="SHG62105.1"/>
    <property type="molecule type" value="Genomic_DNA"/>
</dbReference>
<dbReference type="InterPro" id="IPR011059">
    <property type="entry name" value="Metal-dep_hydrolase_composite"/>
</dbReference>
<dbReference type="RefSeq" id="WP_079566924.1">
    <property type="nucleotide sequence ID" value="NZ_LT670818.1"/>
</dbReference>
<dbReference type="Gene3D" id="3.20.20.140">
    <property type="entry name" value="Metal-dependent hydrolases"/>
    <property type="match status" value="1"/>
</dbReference>
<dbReference type="AlphaFoldDB" id="A0A1M5LAZ2"/>
<gene>
    <name evidence="4" type="ORF">SAMN05444169_3367</name>
</gene>
<accession>A0A1M5LAZ2</accession>
<protein>
    <submittedName>
        <fullName evidence="4">Cytosine deaminase</fullName>
    </submittedName>
</protein>
<feature type="domain" description="Amidohydrolase 3" evidence="3">
    <location>
        <begin position="43"/>
        <end position="402"/>
    </location>
</feature>
<dbReference type="CDD" id="cd01293">
    <property type="entry name" value="Bact_CD"/>
    <property type="match status" value="1"/>
</dbReference>
<evidence type="ECO:0000313" key="5">
    <source>
        <dbReference type="Proteomes" id="UP000190675"/>
    </source>
</evidence>
<evidence type="ECO:0000256" key="2">
    <source>
        <dbReference type="ARBA" id="ARBA00022801"/>
    </source>
</evidence>
<evidence type="ECO:0000259" key="3">
    <source>
        <dbReference type="Pfam" id="PF07969"/>
    </source>
</evidence>
<evidence type="ECO:0000256" key="1">
    <source>
        <dbReference type="ARBA" id="ARBA00022723"/>
    </source>
</evidence>
<dbReference type="InterPro" id="IPR032466">
    <property type="entry name" value="Metal_Hydrolase"/>
</dbReference>
<sequence length="422" mass="46284">MKLDILVKNVAVWGHEVLCDLGIAGGRFVSLGQAGAAANAALTLDAEGRMAVPGFVEPHIHLDKALISERAPVNVSGTLTEAIEILWEIKRNYTVEEIADRASRVLAQALGHGVTRLRTHVDVDPIGGTRPAEGLIRARERFRDLMDIQIVAFPQEGIVKSPGTEALMREVMKAGVDVVGGMPFNENSPEDSRRHIEIAFDIAKEFDADIDMHVDETDDPMARTLEVLAELTIKNGWQGRVTAGHTCALASYPRNYADHVIDRLREANVNMIANPATNLMLQGRLDDFPKRRGVTQVKELLAAGVNVACGQDCVHDTFYPFGQNDPLEIAFLLCHASQMSQPGEILTVMDMVTGNGARALRVPDFRVAPGGVADLVVLDARDAREAFATRAPRRWVIRKGKLIAETRLETHRYFDIQAAPAR</sequence>
<reference evidence="4 5" key="1">
    <citation type="submission" date="2016-11" db="EMBL/GenBank/DDBJ databases">
        <authorList>
            <person name="Jaros S."/>
            <person name="Januszkiewicz K."/>
            <person name="Wedrychowicz H."/>
        </authorList>
    </citation>
    <scope>NUCLEOTIDE SEQUENCE [LARGE SCALE GENOMIC DNA]</scope>
    <source>
        <strain evidence="4 5">GAS242</strain>
    </source>
</reference>
<name>A0A1M5LAZ2_9BRAD</name>
<dbReference type="PANTHER" id="PTHR32027:SF0">
    <property type="entry name" value="CYTOSINE DEAMINASE"/>
    <property type="match status" value="1"/>
</dbReference>
<dbReference type="Gene3D" id="2.30.40.10">
    <property type="entry name" value="Urease, subunit C, domain 1"/>
    <property type="match status" value="1"/>
</dbReference>
<dbReference type="SUPFAM" id="SSF51338">
    <property type="entry name" value="Composite domain of metallo-dependent hydrolases"/>
    <property type="match status" value="1"/>
</dbReference>
<dbReference type="Proteomes" id="UP000190675">
    <property type="component" value="Chromosome I"/>
</dbReference>
<dbReference type="GO" id="GO:0016814">
    <property type="term" value="F:hydrolase activity, acting on carbon-nitrogen (but not peptide) bonds, in cyclic amidines"/>
    <property type="evidence" value="ECO:0007669"/>
    <property type="project" value="TreeGrafter"/>
</dbReference>
<evidence type="ECO:0000313" key="4">
    <source>
        <dbReference type="EMBL" id="SHG62105.1"/>
    </source>
</evidence>
<dbReference type="OrthoDB" id="9815027at2"/>
<dbReference type="InterPro" id="IPR013108">
    <property type="entry name" value="Amidohydro_3"/>
</dbReference>
<dbReference type="Pfam" id="PF07969">
    <property type="entry name" value="Amidohydro_3"/>
    <property type="match status" value="1"/>
</dbReference>
<proteinExistence type="predicted"/>
<dbReference type="SUPFAM" id="SSF51556">
    <property type="entry name" value="Metallo-dependent hydrolases"/>
    <property type="match status" value="1"/>
</dbReference>
<keyword evidence="2" id="KW-0378">Hydrolase</keyword>
<dbReference type="FunFam" id="3.20.20.140:FF:000019">
    <property type="entry name" value="Cytosine deaminase"/>
    <property type="match status" value="1"/>
</dbReference>
<organism evidence="4 5">
    <name type="scientific">Bradyrhizobium erythrophlei</name>
    <dbReference type="NCBI Taxonomy" id="1437360"/>
    <lineage>
        <taxon>Bacteria</taxon>
        <taxon>Pseudomonadati</taxon>
        <taxon>Pseudomonadota</taxon>
        <taxon>Alphaproteobacteria</taxon>
        <taxon>Hyphomicrobiales</taxon>
        <taxon>Nitrobacteraceae</taxon>
        <taxon>Bradyrhizobium</taxon>
    </lineage>
</organism>
<dbReference type="PANTHER" id="PTHR32027">
    <property type="entry name" value="CYTOSINE DEAMINASE"/>
    <property type="match status" value="1"/>
</dbReference>
<dbReference type="GO" id="GO:0019239">
    <property type="term" value="F:deaminase activity"/>
    <property type="evidence" value="ECO:0007669"/>
    <property type="project" value="UniProtKB-ARBA"/>
</dbReference>